<proteinExistence type="predicted"/>
<name>A0A6G7PX32_9BACT</name>
<dbReference type="AlphaFoldDB" id="A0A6G7PX32"/>
<evidence type="ECO:0000313" key="2">
    <source>
        <dbReference type="Proteomes" id="UP000502179"/>
    </source>
</evidence>
<evidence type="ECO:0000313" key="1">
    <source>
        <dbReference type="EMBL" id="QIJ72249.1"/>
    </source>
</evidence>
<dbReference type="KEGG" id="tav:G4V39_08185"/>
<keyword evidence="2" id="KW-1185">Reference proteome</keyword>
<sequence>MLAFFNGEGLAVRQLAAKVDEIYRFYEPRGLRAGFVFLASQPSPEFISWARKLVAPVATVPQEGEKEIREKYLLNEDFQNLILLSRLNQIREVFYNLQPVKLEEFVRRLEVFWNDPLLLG</sequence>
<reference evidence="1 2" key="1">
    <citation type="submission" date="2020-02" db="EMBL/GenBank/DDBJ databases">
        <title>Genome analysis of Thermosulfuriphilus ammonigenes ST65T, an anaerobic thermophilic chemolithoautotrophic bacterium isolated from a deep-sea hydrothermal vent.</title>
        <authorList>
            <person name="Slobodkina G."/>
            <person name="Allioux M."/>
            <person name="Merkel A."/>
            <person name="Alain K."/>
            <person name="Jebbar M."/>
            <person name="Slobodkin A."/>
        </authorList>
    </citation>
    <scope>NUCLEOTIDE SEQUENCE [LARGE SCALE GENOMIC DNA]</scope>
    <source>
        <strain evidence="1 2">ST65</strain>
    </source>
</reference>
<protein>
    <submittedName>
        <fullName evidence="1">Uncharacterized protein</fullName>
    </submittedName>
</protein>
<organism evidence="1 2">
    <name type="scientific">Thermosulfuriphilus ammonigenes</name>
    <dbReference type="NCBI Taxonomy" id="1936021"/>
    <lineage>
        <taxon>Bacteria</taxon>
        <taxon>Pseudomonadati</taxon>
        <taxon>Thermodesulfobacteriota</taxon>
        <taxon>Thermodesulfobacteria</taxon>
        <taxon>Thermodesulfobacteriales</taxon>
        <taxon>Thermodesulfobacteriaceae</taxon>
        <taxon>Thermosulfuriphilus</taxon>
    </lineage>
</organism>
<accession>A0A6G7PX32</accession>
<dbReference type="RefSeq" id="WP_166032467.1">
    <property type="nucleotide sequence ID" value="NZ_CP048877.1"/>
</dbReference>
<dbReference type="Proteomes" id="UP000502179">
    <property type="component" value="Chromosome"/>
</dbReference>
<dbReference type="EMBL" id="CP048877">
    <property type="protein sequence ID" value="QIJ72249.1"/>
    <property type="molecule type" value="Genomic_DNA"/>
</dbReference>
<gene>
    <name evidence="1" type="ORF">G4V39_08185</name>
</gene>